<feature type="compositionally biased region" description="Basic and acidic residues" evidence="2">
    <location>
        <begin position="11"/>
        <end position="23"/>
    </location>
</feature>
<protein>
    <submittedName>
        <fullName evidence="3">Uncharacterized protein</fullName>
    </submittedName>
</protein>
<dbReference type="EMBL" id="CAJNOV010006541">
    <property type="protein sequence ID" value="CAF1250645.1"/>
    <property type="molecule type" value="Genomic_DNA"/>
</dbReference>
<feature type="region of interest" description="Disordered" evidence="2">
    <location>
        <begin position="1"/>
        <end position="23"/>
    </location>
</feature>
<evidence type="ECO:0000313" key="4">
    <source>
        <dbReference type="EMBL" id="CAF5044359.1"/>
    </source>
</evidence>
<feature type="coiled-coil region" evidence="1">
    <location>
        <begin position="23"/>
        <end position="85"/>
    </location>
</feature>
<gene>
    <name evidence="4" type="ORF">BYL167_LOCUS57297</name>
    <name evidence="3" type="ORF">CJN711_LOCUS14472</name>
    <name evidence="5" type="ORF">GIL414_LOCUS59705</name>
</gene>
<dbReference type="AlphaFoldDB" id="A0A814ZZT5"/>
<dbReference type="Proteomes" id="UP000663855">
    <property type="component" value="Unassembled WGS sequence"/>
</dbReference>
<dbReference type="SUPFAM" id="SSF75704">
    <property type="entry name" value="Mitotic arrest deficient-like 1, Mad1"/>
    <property type="match status" value="1"/>
</dbReference>
<comment type="caution">
    <text evidence="3">The sequence shown here is derived from an EMBL/GenBank/DDBJ whole genome shotgun (WGS) entry which is preliminary data.</text>
</comment>
<accession>A0A814ZZT5</accession>
<organism evidence="3 6">
    <name type="scientific">Rotaria magnacalcarata</name>
    <dbReference type="NCBI Taxonomy" id="392030"/>
    <lineage>
        <taxon>Eukaryota</taxon>
        <taxon>Metazoa</taxon>
        <taxon>Spiralia</taxon>
        <taxon>Gnathifera</taxon>
        <taxon>Rotifera</taxon>
        <taxon>Eurotatoria</taxon>
        <taxon>Bdelloidea</taxon>
        <taxon>Philodinida</taxon>
        <taxon>Philodinidae</taxon>
        <taxon>Rotaria</taxon>
    </lineage>
</organism>
<reference evidence="3" key="1">
    <citation type="submission" date="2021-02" db="EMBL/GenBank/DDBJ databases">
        <authorList>
            <person name="Nowell W R."/>
        </authorList>
    </citation>
    <scope>NUCLEOTIDE SEQUENCE</scope>
</reference>
<keyword evidence="1" id="KW-0175">Coiled coil</keyword>
<dbReference type="EMBL" id="CAJOBH010224640">
    <property type="protein sequence ID" value="CAF5044359.1"/>
    <property type="molecule type" value="Genomic_DNA"/>
</dbReference>
<proteinExistence type="predicted"/>
<dbReference type="Proteomes" id="UP000681720">
    <property type="component" value="Unassembled WGS sequence"/>
</dbReference>
<evidence type="ECO:0000313" key="5">
    <source>
        <dbReference type="EMBL" id="CAF5046148.1"/>
    </source>
</evidence>
<evidence type="ECO:0000313" key="6">
    <source>
        <dbReference type="Proteomes" id="UP000663855"/>
    </source>
</evidence>
<evidence type="ECO:0000256" key="2">
    <source>
        <dbReference type="SAM" id="MobiDB-lite"/>
    </source>
</evidence>
<evidence type="ECO:0000256" key="1">
    <source>
        <dbReference type="SAM" id="Coils"/>
    </source>
</evidence>
<dbReference type="EMBL" id="CAJOBJ010227052">
    <property type="protein sequence ID" value="CAF5046148.1"/>
    <property type="molecule type" value="Genomic_DNA"/>
</dbReference>
<sequence>MMSKVLETSDEQNKPAKDPAKDINHLKLENTRLTNELEALKMEMESMRKTIDAFILDMNTQADVKLKLEQEVEDLKKELVDAREHRFTDDDSINPGFQCNK</sequence>
<evidence type="ECO:0000313" key="3">
    <source>
        <dbReference type="EMBL" id="CAF1250645.1"/>
    </source>
</evidence>
<name>A0A814ZZT5_9BILA</name>
<dbReference type="Proteomes" id="UP000681967">
    <property type="component" value="Unassembled WGS sequence"/>
</dbReference>